<name>A0A0C2C637_9BILA</name>
<gene>
    <name evidence="2" type="ORF">ANCDUO_18149</name>
</gene>
<accession>A0A0C2C637</accession>
<dbReference type="Proteomes" id="UP000054047">
    <property type="component" value="Unassembled WGS sequence"/>
</dbReference>
<evidence type="ECO:0000256" key="1">
    <source>
        <dbReference type="SAM" id="MobiDB-lite"/>
    </source>
</evidence>
<feature type="region of interest" description="Disordered" evidence="1">
    <location>
        <begin position="1"/>
        <end position="22"/>
    </location>
</feature>
<proteinExistence type="predicted"/>
<evidence type="ECO:0000313" key="3">
    <source>
        <dbReference type="Proteomes" id="UP000054047"/>
    </source>
</evidence>
<organism evidence="2 3">
    <name type="scientific">Ancylostoma duodenale</name>
    <dbReference type="NCBI Taxonomy" id="51022"/>
    <lineage>
        <taxon>Eukaryota</taxon>
        <taxon>Metazoa</taxon>
        <taxon>Ecdysozoa</taxon>
        <taxon>Nematoda</taxon>
        <taxon>Chromadorea</taxon>
        <taxon>Rhabditida</taxon>
        <taxon>Rhabditina</taxon>
        <taxon>Rhabditomorpha</taxon>
        <taxon>Strongyloidea</taxon>
        <taxon>Ancylostomatidae</taxon>
        <taxon>Ancylostomatinae</taxon>
        <taxon>Ancylostoma</taxon>
    </lineage>
</organism>
<reference evidence="2 3" key="1">
    <citation type="submission" date="2013-12" db="EMBL/GenBank/DDBJ databases">
        <title>Draft genome of the parsitic nematode Ancylostoma duodenale.</title>
        <authorList>
            <person name="Mitreva M."/>
        </authorList>
    </citation>
    <scope>NUCLEOTIDE SEQUENCE [LARGE SCALE GENOMIC DNA]</scope>
    <source>
        <strain evidence="2 3">Zhejiang</strain>
    </source>
</reference>
<evidence type="ECO:0000313" key="2">
    <source>
        <dbReference type="EMBL" id="KIH51758.1"/>
    </source>
</evidence>
<dbReference type="AlphaFoldDB" id="A0A0C2C637"/>
<keyword evidence="3" id="KW-1185">Reference proteome</keyword>
<protein>
    <submittedName>
        <fullName evidence="2">Uncharacterized protein</fullName>
    </submittedName>
</protein>
<sequence length="72" mass="8330">MEHDCHEGQHQHLREGPASDMDHVKWTSSRSITNGSYNTVNTITFSAYYDDSDLRNKREGLATYILLLLNKF</sequence>
<dbReference type="EMBL" id="KN745531">
    <property type="protein sequence ID" value="KIH51758.1"/>
    <property type="molecule type" value="Genomic_DNA"/>
</dbReference>